<sequence>MANDTLRLRNLEKERENLQNKLDEMEESVSERMEMRKKMNSLEEANDILNVKISLMKAKMKHLRSVGTASERQGDGREECQGEVDKISECLGKRVREEENTCINFRKKWKIDARKEEKEENESESKEENEYPSKSKEESKSIRERRGEPITDSQNTQVIPATIDLTSQRPTDANRGHVGVKMSCRVTRIMSRSQGSQQQHLESAKVTTRKERKQENVNAVKERGLEGLSSKVKEG</sequence>
<organism evidence="3 4">
    <name type="scientific">Portunus trituberculatus</name>
    <name type="common">Swimming crab</name>
    <name type="synonym">Neptunus trituberculatus</name>
    <dbReference type="NCBI Taxonomy" id="210409"/>
    <lineage>
        <taxon>Eukaryota</taxon>
        <taxon>Metazoa</taxon>
        <taxon>Ecdysozoa</taxon>
        <taxon>Arthropoda</taxon>
        <taxon>Crustacea</taxon>
        <taxon>Multicrustacea</taxon>
        <taxon>Malacostraca</taxon>
        <taxon>Eumalacostraca</taxon>
        <taxon>Eucarida</taxon>
        <taxon>Decapoda</taxon>
        <taxon>Pleocyemata</taxon>
        <taxon>Brachyura</taxon>
        <taxon>Eubrachyura</taxon>
        <taxon>Portunoidea</taxon>
        <taxon>Portunidae</taxon>
        <taxon>Portuninae</taxon>
        <taxon>Portunus</taxon>
    </lineage>
</organism>
<dbReference type="Proteomes" id="UP000324222">
    <property type="component" value="Unassembled WGS sequence"/>
</dbReference>
<keyword evidence="1" id="KW-0175">Coiled coil</keyword>
<evidence type="ECO:0000256" key="2">
    <source>
        <dbReference type="SAM" id="MobiDB-lite"/>
    </source>
</evidence>
<protein>
    <submittedName>
        <fullName evidence="3">Uncharacterized protein</fullName>
    </submittedName>
</protein>
<gene>
    <name evidence="3" type="ORF">E2C01_060247</name>
</gene>
<feature type="compositionally biased region" description="Basic and acidic residues" evidence="2">
    <location>
        <begin position="208"/>
        <end position="235"/>
    </location>
</feature>
<comment type="caution">
    <text evidence="3">The sequence shown here is derived from an EMBL/GenBank/DDBJ whole genome shotgun (WGS) entry which is preliminary data.</text>
</comment>
<feature type="coiled-coil region" evidence="1">
    <location>
        <begin position="1"/>
        <end position="59"/>
    </location>
</feature>
<dbReference type="AlphaFoldDB" id="A0A5B7H7I9"/>
<feature type="compositionally biased region" description="Polar residues" evidence="2">
    <location>
        <begin position="151"/>
        <end position="171"/>
    </location>
</feature>
<reference evidence="3 4" key="1">
    <citation type="submission" date="2019-05" db="EMBL/GenBank/DDBJ databases">
        <title>Another draft genome of Portunus trituberculatus and its Hox gene families provides insights of decapod evolution.</title>
        <authorList>
            <person name="Jeong J.-H."/>
            <person name="Song I."/>
            <person name="Kim S."/>
            <person name="Choi T."/>
            <person name="Kim D."/>
            <person name="Ryu S."/>
            <person name="Kim W."/>
        </authorList>
    </citation>
    <scope>NUCLEOTIDE SEQUENCE [LARGE SCALE GENOMIC DNA]</scope>
    <source>
        <tissue evidence="3">Muscle</tissue>
    </source>
</reference>
<feature type="compositionally biased region" description="Polar residues" evidence="2">
    <location>
        <begin position="191"/>
        <end position="201"/>
    </location>
</feature>
<evidence type="ECO:0000256" key="1">
    <source>
        <dbReference type="SAM" id="Coils"/>
    </source>
</evidence>
<evidence type="ECO:0000313" key="3">
    <source>
        <dbReference type="EMBL" id="MPC66103.1"/>
    </source>
</evidence>
<feature type="region of interest" description="Disordered" evidence="2">
    <location>
        <begin position="191"/>
        <end position="235"/>
    </location>
</feature>
<proteinExistence type="predicted"/>
<evidence type="ECO:0000313" key="4">
    <source>
        <dbReference type="Proteomes" id="UP000324222"/>
    </source>
</evidence>
<dbReference type="OrthoDB" id="6366291at2759"/>
<feature type="compositionally biased region" description="Basic and acidic residues" evidence="2">
    <location>
        <begin position="113"/>
        <end position="149"/>
    </location>
</feature>
<name>A0A5B7H7I9_PORTR</name>
<keyword evidence="4" id="KW-1185">Reference proteome</keyword>
<accession>A0A5B7H7I9</accession>
<dbReference type="EMBL" id="VSRR010024289">
    <property type="protein sequence ID" value="MPC66103.1"/>
    <property type="molecule type" value="Genomic_DNA"/>
</dbReference>
<feature type="region of interest" description="Disordered" evidence="2">
    <location>
        <begin position="113"/>
        <end position="176"/>
    </location>
</feature>